<comment type="caution">
    <text evidence="1">The sequence shown here is derived from an EMBL/GenBank/DDBJ whole genome shotgun (WGS) entry which is preliminary data.</text>
</comment>
<evidence type="ECO:0000313" key="1">
    <source>
        <dbReference type="EMBL" id="KAJ8648347.1"/>
    </source>
</evidence>
<keyword evidence="2" id="KW-1185">Reference proteome</keyword>
<protein>
    <submittedName>
        <fullName evidence="1">Uncharacterized protein</fullName>
    </submittedName>
</protein>
<dbReference type="EMBL" id="CM056809">
    <property type="protein sequence ID" value="KAJ8648347.1"/>
    <property type="molecule type" value="Genomic_DNA"/>
</dbReference>
<proteinExistence type="predicted"/>
<organism evidence="1 2">
    <name type="scientific">Persea americana</name>
    <name type="common">Avocado</name>
    <dbReference type="NCBI Taxonomy" id="3435"/>
    <lineage>
        <taxon>Eukaryota</taxon>
        <taxon>Viridiplantae</taxon>
        <taxon>Streptophyta</taxon>
        <taxon>Embryophyta</taxon>
        <taxon>Tracheophyta</taxon>
        <taxon>Spermatophyta</taxon>
        <taxon>Magnoliopsida</taxon>
        <taxon>Magnoliidae</taxon>
        <taxon>Laurales</taxon>
        <taxon>Lauraceae</taxon>
        <taxon>Persea</taxon>
    </lineage>
</organism>
<accession>A0ACC2MTV9</accession>
<sequence length="571" mass="63577">MLLSRSPNPNSLPRLVLVRFHRPDRTLIKSTQNPTGGTDPSLSSDPSIVKIISTLYVHSRSLSTTLVDFLSIELNPSIAYHCIRRLKNPKLALGFFEFLRSAFELNHSAETYSFLVKTLCGAGLQDSAKEVFDLMRSYGHLPDGSVVGCLVSSYAKAGNFHSAMSLLAQYHECGGYRLNTALYNNLLNLMVRDNRVNDAICFFRSSDFRPDTFTFNIIIKGLCRCGEIDRAFQFFEGMSSFGCIVDIVTYNTLIDGLCRAGKIDKAHEMLNEIRSRGVCLPDVRTYTQVVSGYCKMGKIEDASSVFDEMVAAGIRPNLVTYNVLIDGFGKAGQMDSAVSMYVKMLDNGCSPDVVTFTSLIDGYCRSGRVDDAMRLWDGMGERNISPNGYSFSIIINSLCKENRLNEAHNLLMQLKQSNIILRAFMYNPVVDGLCKSGNVDEANRIVAEMERKGCVHDKFTFTILIIGHCMKGRMHEAIDLLNKMLAIGCAPDTITVNSLISCLLKAGMPHEANRIALTVSTKDFDVDIGSFYTLPSSTDMKPSVEPEQDVVSTRDQEMKKCHYFHRSPAIY</sequence>
<name>A0ACC2MTV9_PERAE</name>
<evidence type="ECO:0000313" key="2">
    <source>
        <dbReference type="Proteomes" id="UP001234297"/>
    </source>
</evidence>
<gene>
    <name evidence="1" type="ORF">MRB53_001370</name>
</gene>
<reference evidence="1 2" key="1">
    <citation type="journal article" date="2022" name="Hortic Res">
        <title>A haplotype resolved chromosomal level avocado genome allows analysis of novel avocado genes.</title>
        <authorList>
            <person name="Nath O."/>
            <person name="Fletcher S.J."/>
            <person name="Hayward A."/>
            <person name="Shaw L.M."/>
            <person name="Masouleh A.K."/>
            <person name="Furtado A."/>
            <person name="Henry R.J."/>
            <person name="Mitter N."/>
        </authorList>
    </citation>
    <scope>NUCLEOTIDE SEQUENCE [LARGE SCALE GENOMIC DNA]</scope>
    <source>
        <strain evidence="2">cv. Hass</strain>
    </source>
</reference>
<dbReference type="Proteomes" id="UP001234297">
    <property type="component" value="Chromosome 1"/>
</dbReference>